<dbReference type="Proteomes" id="UP000279089">
    <property type="component" value="Unassembled WGS sequence"/>
</dbReference>
<dbReference type="AlphaFoldDB" id="A0A3N4MDJ5"/>
<dbReference type="InterPro" id="IPR047137">
    <property type="entry name" value="ORF3"/>
</dbReference>
<dbReference type="SUPFAM" id="SSF55961">
    <property type="entry name" value="Bet v1-like"/>
    <property type="match status" value="1"/>
</dbReference>
<evidence type="ECO:0000256" key="1">
    <source>
        <dbReference type="ARBA" id="ARBA00008918"/>
    </source>
</evidence>
<dbReference type="PANTHER" id="PTHR33824">
    <property type="entry name" value="POLYKETIDE CYCLASE/DEHYDRASE AND LIPID TRANSPORT SUPERFAMILY PROTEIN"/>
    <property type="match status" value="1"/>
</dbReference>
<dbReference type="Pfam" id="PF11127">
    <property type="entry name" value="YgaP-like_TM"/>
    <property type="match status" value="1"/>
</dbReference>
<proteinExistence type="inferred from homology"/>
<evidence type="ECO:0000259" key="3">
    <source>
        <dbReference type="Pfam" id="PF11127"/>
    </source>
</evidence>
<organism evidence="4 5">
    <name type="scientific">Chitinophaga barathri</name>
    <dbReference type="NCBI Taxonomy" id="1647451"/>
    <lineage>
        <taxon>Bacteria</taxon>
        <taxon>Pseudomonadati</taxon>
        <taxon>Bacteroidota</taxon>
        <taxon>Chitinophagia</taxon>
        <taxon>Chitinophagales</taxon>
        <taxon>Chitinophagaceae</taxon>
        <taxon>Chitinophaga</taxon>
    </lineage>
</organism>
<feature type="domain" description="Inner membrane protein YgaP-like transmembrane" evidence="3">
    <location>
        <begin position="23"/>
        <end position="80"/>
    </location>
</feature>
<comment type="similarity">
    <text evidence="1">Belongs to the ribosome association toxin RatA family.</text>
</comment>
<dbReference type="Gene3D" id="3.30.530.20">
    <property type="match status" value="1"/>
</dbReference>
<keyword evidence="5" id="KW-1185">Reference proteome</keyword>
<evidence type="ECO:0000259" key="2">
    <source>
        <dbReference type="Pfam" id="PF03364"/>
    </source>
</evidence>
<protein>
    <submittedName>
        <fullName evidence="4">DUF2892 domain-containing protein</fullName>
    </submittedName>
</protein>
<dbReference type="Pfam" id="PF03364">
    <property type="entry name" value="Polyketide_cyc"/>
    <property type="match status" value="1"/>
</dbReference>
<dbReference type="InterPro" id="IPR005031">
    <property type="entry name" value="COQ10_START"/>
</dbReference>
<evidence type="ECO:0000313" key="4">
    <source>
        <dbReference type="EMBL" id="RPD39657.1"/>
    </source>
</evidence>
<dbReference type="InterPro" id="IPR021309">
    <property type="entry name" value="YgaP-like_TM"/>
</dbReference>
<gene>
    <name evidence="4" type="ORF">EG028_18600</name>
</gene>
<dbReference type="InterPro" id="IPR023393">
    <property type="entry name" value="START-like_dom_sf"/>
</dbReference>
<evidence type="ECO:0000313" key="5">
    <source>
        <dbReference type="Proteomes" id="UP000279089"/>
    </source>
</evidence>
<feature type="domain" description="Coenzyme Q-binding protein COQ10 START" evidence="2">
    <location>
        <begin position="99"/>
        <end position="211"/>
    </location>
</feature>
<name>A0A3N4MDJ5_9BACT</name>
<dbReference type="EMBL" id="RMBX01000010">
    <property type="protein sequence ID" value="RPD39657.1"/>
    <property type="molecule type" value="Genomic_DNA"/>
</dbReference>
<dbReference type="CDD" id="cd07817">
    <property type="entry name" value="SRPBCC_8"/>
    <property type="match status" value="1"/>
</dbReference>
<dbReference type="PANTHER" id="PTHR33824:SF7">
    <property type="entry name" value="POLYKETIDE CYCLASE_DEHYDRASE AND LIPID TRANSPORT SUPERFAMILY PROTEIN"/>
    <property type="match status" value="1"/>
</dbReference>
<sequence>MNYMQQEKDTPRAGGLYENSTVINVSKTGRIVSSAAGASLMYIGLADIGKNPVKSFFRILAGSYLLYRGVSGNCPISAIVEDNRPKHARSVNIRTTFEVNRPRTEVYGYWRKLENLPSFMAHLHDVDVQDERYSHWTIRLAGNIKLEWDAEIVEDIRNEALSWRSLEGAQLANAGKIRFKDTENGGTELLVTITYRPPAGYVGEGIARLFNPAFESLVRNDIRGFKQYLEEKNEGIGNIAVG</sequence>
<comment type="caution">
    <text evidence="4">The sequence shown here is derived from an EMBL/GenBank/DDBJ whole genome shotgun (WGS) entry which is preliminary data.</text>
</comment>
<reference evidence="5" key="1">
    <citation type="submission" date="2018-11" db="EMBL/GenBank/DDBJ databases">
        <title>Chitinophaga lutea sp.nov., isolate from arsenic contaminated soil.</title>
        <authorList>
            <person name="Zong Y."/>
        </authorList>
    </citation>
    <scope>NUCLEOTIDE SEQUENCE [LARGE SCALE GENOMIC DNA]</scope>
    <source>
        <strain evidence="5">YLT18</strain>
    </source>
</reference>
<accession>A0A3N4MDJ5</accession>
<dbReference type="OrthoDB" id="9797595at2"/>